<dbReference type="Proteomes" id="UP000316093">
    <property type="component" value="Chromosome"/>
</dbReference>
<dbReference type="KEGG" id="lpy:FIV34_10685"/>
<evidence type="ECO:0000313" key="2">
    <source>
        <dbReference type="Proteomes" id="UP000316093"/>
    </source>
</evidence>
<name>A0A4Y5Z3Z4_9GAMM</name>
<dbReference type="EMBL" id="CP041046">
    <property type="protein sequence ID" value="QDE39636.1"/>
    <property type="molecule type" value="Genomic_DNA"/>
</dbReference>
<protein>
    <submittedName>
        <fullName evidence="1">Uncharacterized protein</fullName>
    </submittedName>
</protein>
<evidence type="ECO:0000313" key="1">
    <source>
        <dbReference type="EMBL" id="QDE39636.1"/>
    </source>
</evidence>
<dbReference type="OrthoDB" id="9803231at2"/>
<dbReference type="RefSeq" id="WP_139982537.1">
    <property type="nucleotide sequence ID" value="NZ_CP041046.1"/>
</dbReference>
<reference evidence="1 2" key="1">
    <citation type="submission" date="2019-06" db="EMBL/GenBank/DDBJ databases">
        <title>A complete genome sequence for Luteibacter pinisoli MAH-14.</title>
        <authorList>
            <person name="Baltrus D.A."/>
        </authorList>
    </citation>
    <scope>NUCLEOTIDE SEQUENCE [LARGE SCALE GENOMIC DNA]</scope>
    <source>
        <strain evidence="1 2">MAH-14</strain>
    </source>
</reference>
<gene>
    <name evidence="1" type="ORF">FIV34_10685</name>
</gene>
<proteinExistence type="predicted"/>
<keyword evidence="2" id="KW-1185">Reference proteome</keyword>
<organism evidence="1 2">
    <name type="scientific">Luteibacter pinisoli</name>
    <dbReference type="NCBI Taxonomy" id="2589080"/>
    <lineage>
        <taxon>Bacteria</taxon>
        <taxon>Pseudomonadati</taxon>
        <taxon>Pseudomonadota</taxon>
        <taxon>Gammaproteobacteria</taxon>
        <taxon>Lysobacterales</taxon>
        <taxon>Rhodanobacteraceae</taxon>
        <taxon>Luteibacter</taxon>
    </lineage>
</organism>
<sequence length="99" mass="11639">MAAVIRRYRAALEADQRAWTHALRPNDSARSPTCRFALVARNWPIVGHHNRSVGGFARPYPEDDSMRVSHETIYRGLFILNQRPLKKSFWRIFVRADRY</sequence>
<dbReference type="AlphaFoldDB" id="A0A4Y5Z3Z4"/>
<accession>A0A4Y5Z3Z4</accession>